<reference evidence="9" key="3">
    <citation type="submission" date="2022-06" db="UniProtKB">
        <authorList>
            <consortium name="EnsemblPlants"/>
        </authorList>
    </citation>
    <scope>IDENTIFICATION</scope>
</reference>
<dbReference type="SUPFAM" id="SSF52047">
    <property type="entry name" value="RNI-like"/>
    <property type="match status" value="1"/>
</dbReference>
<dbReference type="PANTHER" id="PTHR48063">
    <property type="entry name" value="LRR RECEPTOR-LIKE KINASE"/>
    <property type="match status" value="1"/>
</dbReference>
<dbReference type="Gene3D" id="3.80.10.10">
    <property type="entry name" value="Ribonuclease Inhibitor"/>
    <property type="match status" value="1"/>
</dbReference>
<proteinExistence type="predicted"/>
<comment type="subcellular location">
    <subcellularLocation>
        <location evidence="1">Membrane</location>
        <topology evidence="1">Single-pass type I membrane protein</topology>
    </subcellularLocation>
</comment>
<evidence type="ECO:0000313" key="10">
    <source>
        <dbReference type="Proteomes" id="UP000015106"/>
    </source>
</evidence>
<keyword evidence="8" id="KW-0325">Glycoprotein</keyword>
<dbReference type="InterPro" id="IPR046956">
    <property type="entry name" value="RLP23-like"/>
</dbReference>
<reference evidence="9" key="2">
    <citation type="submission" date="2018-03" db="EMBL/GenBank/DDBJ databases">
        <title>The Triticum urartu genome reveals the dynamic nature of wheat genome evolution.</title>
        <authorList>
            <person name="Ling H."/>
            <person name="Ma B."/>
            <person name="Shi X."/>
            <person name="Liu H."/>
            <person name="Dong L."/>
            <person name="Sun H."/>
            <person name="Cao Y."/>
            <person name="Gao Q."/>
            <person name="Zheng S."/>
            <person name="Li Y."/>
            <person name="Yu Y."/>
            <person name="Du H."/>
            <person name="Qi M."/>
            <person name="Li Y."/>
            <person name="Yu H."/>
            <person name="Cui Y."/>
            <person name="Wang N."/>
            <person name="Chen C."/>
            <person name="Wu H."/>
            <person name="Zhao Y."/>
            <person name="Zhang J."/>
            <person name="Li Y."/>
            <person name="Zhou W."/>
            <person name="Zhang B."/>
            <person name="Hu W."/>
            <person name="Eijk M."/>
            <person name="Tang J."/>
            <person name="Witsenboer H."/>
            <person name="Zhao S."/>
            <person name="Li Z."/>
            <person name="Zhang A."/>
            <person name="Wang D."/>
            <person name="Liang C."/>
        </authorList>
    </citation>
    <scope>NUCLEOTIDE SEQUENCE [LARGE SCALE GENOMIC DNA]</scope>
    <source>
        <strain evidence="9">cv. G1812</strain>
    </source>
</reference>
<dbReference type="InterPro" id="IPR001611">
    <property type="entry name" value="Leu-rich_rpt"/>
</dbReference>
<dbReference type="PROSITE" id="PS51450">
    <property type="entry name" value="LRR"/>
    <property type="match status" value="2"/>
</dbReference>
<protein>
    <submittedName>
        <fullName evidence="9">Uncharacterized protein</fullName>
    </submittedName>
</protein>
<evidence type="ECO:0000256" key="2">
    <source>
        <dbReference type="ARBA" id="ARBA00022614"/>
    </source>
</evidence>
<dbReference type="Gramene" id="TuG1812G0500003731.01.T01">
    <property type="protein sequence ID" value="TuG1812G0500003731.01.T01.cds248431"/>
    <property type="gene ID" value="TuG1812G0500003731.01"/>
</dbReference>
<dbReference type="Pfam" id="PF13855">
    <property type="entry name" value="LRR_8"/>
    <property type="match status" value="1"/>
</dbReference>
<dbReference type="AlphaFoldDB" id="A0A8R7QFE1"/>
<organism evidence="9 10">
    <name type="scientific">Triticum urartu</name>
    <name type="common">Red wild einkorn</name>
    <name type="synonym">Crithodium urartu</name>
    <dbReference type="NCBI Taxonomy" id="4572"/>
    <lineage>
        <taxon>Eukaryota</taxon>
        <taxon>Viridiplantae</taxon>
        <taxon>Streptophyta</taxon>
        <taxon>Embryophyta</taxon>
        <taxon>Tracheophyta</taxon>
        <taxon>Spermatophyta</taxon>
        <taxon>Magnoliopsida</taxon>
        <taxon>Liliopsida</taxon>
        <taxon>Poales</taxon>
        <taxon>Poaceae</taxon>
        <taxon>BOP clade</taxon>
        <taxon>Pooideae</taxon>
        <taxon>Triticodae</taxon>
        <taxon>Triticeae</taxon>
        <taxon>Triticinae</taxon>
        <taxon>Triticum</taxon>
    </lineage>
</organism>
<keyword evidence="6" id="KW-1133">Transmembrane helix</keyword>
<evidence type="ECO:0000256" key="7">
    <source>
        <dbReference type="ARBA" id="ARBA00023136"/>
    </source>
</evidence>
<evidence type="ECO:0000256" key="5">
    <source>
        <dbReference type="ARBA" id="ARBA00022737"/>
    </source>
</evidence>
<dbReference type="Pfam" id="PF00560">
    <property type="entry name" value="LRR_1"/>
    <property type="match status" value="5"/>
</dbReference>
<dbReference type="FunFam" id="3.80.10.10:FF:000383">
    <property type="entry name" value="Leucine-rich repeat receptor protein kinase EMS1"/>
    <property type="match status" value="1"/>
</dbReference>
<reference evidence="10" key="1">
    <citation type="journal article" date="2013" name="Nature">
        <title>Draft genome of the wheat A-genome progenitor Triticum urartu.</title>
        <authorList>
            <person name="Ling H.Q."/>
            <person name="Zhao S."/>
            <person name="Liu D."/>
            <person name="Wang J."/>
            <person name="Sun H."/>
            <person name="Zhang C."/>
            <person name="Fan H."/>
            <person name="Li D."/>
            <person name="Dong L."/>
            <person name="Tao Y."/>
            <person name="Gao C."/>
            <person name="Wu H."/>
            <person name="Li Y."/>
            <person name="Cui Y."/>
            <person name="Guo X."/>
            <person name="Zheng S."/>
            <person name="Wang B."/>
            <person name="Yu K."/>
            <person name="Liang Q."/>
            <person name="Yang W."/>
            <person name="Lou X."/>
            <person name="Chen J."/>
            <person name="Feng M."/>
            <person name="Jian J."/>
            <person name="Zhang X."/>
            <person name="Luo G."/>
            <person name="Jiang Y."/>
            <person name="Liu J."/>
            <person name="Wang Z."/>
            <person name="Sha Y."/>
            <person name="Zhang B."/>
            <person name="Wu H."/>
            <person name="Tang D."/>
            <person name="Shen Q."/>
            <person name="Xue P."/>
            <person name="Zou S."/>
            <person name="Wang X."/>
            <person name="Liu X."/>
            <person name="Wang F."/>
            <person name="Yang Y."/>
            <person name="An X."/>
            <person name="Dong Z."/>
            <person name="Zhang K."/>
            <person name="Zhang X."/>
            <person name="Luo M.C."/>
            <person name="Dvorak J."/>
            <person name="Tong Y."/>
            <person name="Wang J."/>
            <person name="Yang H."/>
            <person name="Li Z."/>
            <person name="Wang D."/>
            <person name="Zhang A."/>
            <person name="Wang J."/>
        </authorList>
    </citation>
    <scope>NUCLEOTIDE SEQUENCE</scope>
    <source>
        <strain evidence="10">cv. G1812</strain>
    </source>
</reference>
<keyword evidence="5" id="KW-0677">Repeat</keyword>
<keyword evidence="10" id="KW-1185">Reference proteome</keyword>
<evidence type="ECO:0000256" key="1">
    <source>
        <dbReference type="ARBA" id="ARBA00004479"/>
    </source>
</evidence>
<evidence type="ECO:0000256" key="6">
    <source>
        <dbReference type="ARBA" id="ARBA00022989"/>
    </source>
</evidence>
<evidence type="ECO:0000256" key="8">
    <source>
        <dbReference type="ARBA" id="ARBA00023180"/>
    </source>
</evidence>
<dbReference type="EnsemblPlants" id="TuG1812G0500003731.01.T01">
    <property type="protein sequence ID" value="TuG1812G0500003731.01.T01.cds248431"/>
    <property type="gene ID" value="TuG1812G0500003731.01"/>
</dbReference>
<keyword evidence="2" id="KW-0433">Leucine-rich repeat</keyword>
<dbReference type="Proteomes" id="UP000015106">
    <property type="component" value="Chromosome 5"/>
</dbReference>
<evidence type="ECO:0000256" key="3">
    <source>
        <dbReference type="ARBA" id="ARBA00022692"/>
    </source>
</evidence>
<dbReference type="PRINTS" id="PR00019">
    <property type="entry name" value="LEURICHRPT"/>
</dbReference>
<keyword evidence="4" id="KW-0732">Signal</keyword>
<evidence type="ECO:0000313" key="9">
    <source>
        <dbReference type="EnsemblPlants" id="TuG1812G0500003731.01.T01.cds248431"/>
    </source>
</evidence>
<accession>A0A8R7QFE1</accession>
<name>A0A8R7QFE1_TRIUA</name>
<evidence type="ECO:0000256" key="4">
    <source>
        <dbReference type="ARBA" id="ARBA00022729"/>
    </source>
</evidence>
<dbReference type="GO" id="GO:0016020">
    <property type="term" value="C:membrane"/>
    <property type="evidence" value="ECO:0007669"/>
    <property type="project" value="UniProtKB-SubCell"/>
</dbReference>
<sequence length="258" mass="28923">MCQLTRLRRLDLSGNNLTGNVMQCWKESDTNSSVFSFNPAYQFGSTMYSLALSNNDLSGEFPKFLQGASQLKFLDLSYNRFFGTLPKWLPEKMPDLQILRVRSNMFSGHIPNNLTCLKSLCFLDIAHNNISGTLPLSLSNLKAMKYISHIKGDEYVFEESIPVITKGRTREYSFQVYNLLENLDLSCNSLTGKIPEEISLLIGLTNLNLSNNHLIGKIPNQIGDLKQLESLDLSYNELSGEIPSGLSDLTSLSHLNLS</sequence>
<keyword evidence="7" id="KW-0472">Membrane</keyword>
<dbReference type="PANTHER" id="PTHR48063:SF11">
    <property type="entry name" value="LEUCINE-RICH REPEAT-CONTAINING N-TERMINAL PLANT-TYPE DOMAIN-CONTAINING PROTEIN"/>
    <property type="match status" value="1"/>
</dbReference>
<dbReference type="InterPro" id="IPR032675">
    <property type="entry name" value="LRR_dom_sf"/>
</dbReference>
<keyword evidence="3" id="KW-0812">Transmembrane</keyword>